<protein>
    <submittedName>
        <fullName evidence="1">Uncharacterized protein</fullName>
    </submittedName>
</protein>
<reference evidence="1" key="1">
    <citation type="submission" date="2024-04" db="EMBL/GenBank/DDBJ databases">
        <authorList>
            <person name="Soro O."/>
            <person name="Kigen C."/>
            <person name="Nyerere A."/>
            <person name="Musila L."/>
        </authorList>
    </citation>
    <scope>NUCLEOTIDE SEQUENCE</scope>
</reference>
<organism evidence="1 2">
    <name type="scientific">Enterococcus phage vB_Efs6_KEN16</name>
    <dbReference type="NCBI Taxonomy" id="3138325"/>
    <lineage>
        <taxon>Viruses</taxon>
        <taxon>Duplodnaviria</taxon>
        <taxon>Heunggongvirae</taxon>
        <taxon>Uroviricota</taxon>
        <taxon>Caudoviricetes</taxon>
        <taxon>Herelleviridae</taxon>
        <taxon>Brockvirinae</taxon>
        <taxon>Kochikohdavirus</taxon>
    </lineage>
</organism>
<dbReference type="Proteomes" id="UP001432787">
    <property type="component" value="Segment"/>
</dbReference>
<name>A0AAX4PTZ9_9CAUD</name>
<proteinExistence type="predicted"/>
<dbReference type="EMBL" id="PP582187">
    <property type="protein sequence ID" value="WZP35782.1"/>
    <property type="molecule type" value="Genomic_DNA"/>
</dbReference>
<accession>A0AAX4PTZ9</accession>
<evidence type="ECO:0000313" key="1">
    <source>
        <dbReference type="EMBL" id="WZP35782.1"/>
    </source>
</evidence>
<sequence>MLYDTSILCIMLFVNIERAKKRALFALFIISVY</sequence>
<evidence type="ECO:0000313" key="2">
    <source>
        <dbReference type="Proteomes" id="UP001432787"/>
    </source>
</evidence>